<dbReference type="AlphaFoldDB" id="A0A9W9X5I9"/>
<evidence type="ECO:0000313" key="3">
    <source>
        <dbReference type="Proteomes" id="UP001148312"/>
    </source>
</evidence>
<gene>
    <name evidence="2" type="ORF">N7539_004706</name>
</gene>
<organism evidence="2 3">
    <name type="scientific">Penicillium diatomitis</name>
    <dbReference type="NCBI Taxonomy" id="2819901"/>
    <lineage>
        <taxon>Eukaryota</taxon>
        <taxon>Fungi</taxon>
        <taxon>Dikarya</taxon>
        <taxon>Ascomycota</taxon>
        <taxon>Pezizomycotina</taxon>
        <taxon>Eurotiomycetes</taxon>
        <taxon>Eurotiomycetidae</taxon>
        <taxon>Eurotiales</taxon>
        <taxon>Aspergillaceae</taxon>
        <taxon>Penicillium</taxon>
    </lineage>
</organism>
<dbReference type="GeneID" id="81624557"/>
<sequence>MWKLDRRRRRRWWWWKQKKRRKAGNTVVCRWEAYTEGSGEAFHTTAVGGSNSPRAHGEVCAEMQQMNQKGDTGADQGVDEGEIHRPMQEREEKGRGESGEMGSRLCGLEARGEESWTGQHRHWGSPSK</sequence>
<evidence type="ECO:0000256" key="1">
    <source>
        <dbReference type="SAM" id="MobiDB-lite"/>
    </source>
</evidence>
<accession>A0A9W9X5I9</accession>
<feature type="region of interest" description="Disordered" evidence="1">
    <location>
        <begin position="67"/>
        <end position="128"/>
    </location>
</feature>
<dbReference type="EMBL" id="JAPWDQ010000005">
    <property type="protein sequence ID" value="KAJ5484718.1"/>
    <property type="molecule type" value="Genomic_DNA"/>
</dbReference>
<protein>
    <submittedName>
        <fullName evidence="2">Uncharacterized protein</fullName>
    </submittedName>
</protein>
<feature type="compositionally biased region" description="Basic residues" evidence="1">
    <location>
        <begin position="119"/>
        <end position="128"/>
    </location>
</feature>
<comment type="caution">
    <text evidence="2">The sequence shown here is derived from an EMBL/GenBank/DDBJ whole genome shotgun (WGS) entry which is preliminary data.</text>
</comment>
<feature type="compositionally biased region" description="Basic and acidic residues" evidence="1">
    <location>
        <begin position="81"/>
        <end position="98"/>
    </location>
</feature>
<dbReference type="Proteomes" id="UP001148312">
    <property type="component" value="Unassembled WGS sequence"/>
</dbReference>
<reference evidence="2" key="2">
    <citation type="journal article" date="2023" name="IMA Fungus">
        <title>Comparative genomic study of the Penicillium genus elucidates a diverse pangenome and 15 lateral gene transfer events.</title>
        <authorList>
            <person name="Petersen C."/>
            <person name="Sorensen T."/>
            <person name="Nielsen M.R."/>
            <person name="Sondergaard T.E."/>
            <person name="Sorensen J.L."/>
            <person name="Fitzpatrick D.A."/>
            <person name="Frisvad J.C."/>
            <person name="Nielsen K.L."/>
        </authorList>
    </citation>
    <scope>NUCLEOTIDE SEQUENCE</scope>
    <source>
        <strain evidence="2">IBT 30728</strain>
    </source>
</reference>
<evidence type="ECO:0000313" key="2">
    <source>
        <dbReference type="EMBL" id="KAJ5484718.1"/>
    </source>
</evidence>
<proteinExistence type="predicted"/>
<name>A0A9W9X5I9_9EURO</name>
<keyword evidence="3" id="KW-1185">Reference proteome</keyword>
<dbReference type="RefSeq" id="XP_056789502.1">
    <property type="nucleotide sequence ID" value="XM_056934308.1"/>
</dbReference>
<reference evidence="2" key="1">
    <citation type="submission" date="2022-12" db="EMBL/GenBank/DDBJ databases">
        <authorList>
            <person name="Petersen C."/>
        </authorList>
    </citation>
    <scope>NUCLEOTIDE SEQUENCE</scope>
    <source>
        <strain evidence="2">IBT 30728</strain>
    </source>
</reference>